<dbReference type="PANTHER" id="PTHR33973:SF4">
    <property type="entry name" value="OS07G0153300 PROTEIN"/>
    <property type="match status" value="1"/>
</dbReference>
<keyword evidence="2" id="KW-0812">Transmembrane</keyword>
<dbReference type="InterPro" id="IPR010775">
    <property type="entry name" value="DUF1365"/>
</dbReference>
<name>A0A6A5YUV8_9PLEO</name>
<protein>
    <submittedName>
        <fullName evidence="3">Uncharacterized protein</fullName>
    </submittedName>
</protein>
<feature type="transmembrane region" description="Helical" evidence="2">
    <location>
        <begin position="279"/>
        <end position="299"/>
    </location>
</feature>
<evidence type="ECO:0000256" key="2">
    <source>
        <dbReference type="SAM" id="Phobius"/>
    </source>
</evidence>
<evidence type="ECO:0000313" key="3">
    <source>
        <dbReference type="EMBL" id="KAF2110830.1"/>
    </source>
</evidence>
<keyword evidence="2" id="KW-0472">Membrane</keyword>
<accession>A0A6A5YUV8</accession>
<keyword evidence="2" id="KW-1133">Transmembrane helix</keyword>
<dbReference type="PANTHER" id="PTHR33973">
    <property type="entry name" value="OS07G0153300 PROTEIN"/>
    <property type="match status" value="1"/>
</dbReference>
<gene>
    <name evidence="3" type="ORF">BDV96DRAFT_500493</name>
</gene>
<sequence>MGAVGLSTTGCFALLSITVLYYIYGTRDTDTDALDDSLPAQLKTFIFPCRTTHARIFPKKHVFNYSYLQYGIPIVPGDAGKIKDKKAVPIDRTRGSWWLRVHADDYLFRGRGELGFYLKLKAFLQDQGVEGAEWSYAYLVTAPRFLGYAFNPVSFWYIYDQSHELKRMILEVNNTFGEKRPYLLDGTSPGSPPRGSDYDMQPRGPDKNRFTDVWMKDFHVSPFNSRKGVYALKALNPFPNRGTKAPVIDNTITLKSSKDHAKLVARIFSTGPPLTLSDLGLWGTIIFIAGWWWVGFLTFPRIVNQAGKLFFSRGLHVWFRPEVLSSSIGRDPTPSEIHLQGMFRQYLHDLVQSSSSHWNITYLTSIPDRPQELLVSTHNPDHAINSKRLEIRVLTPAFYSRFVHYRHTSEAFDRESLFTDEKNRTLWISNPELLPKLLPKPGVTISGDEKWPGKRSFLDEVRWSWLRKLRCEPASPAYPISPKLPPEVEVNDIRSVRFSDLDTYVRERCGSVSAADYRRIVTKIFLSRYTFRFAEVVSAVDLLLRYVMSYLGTEMLSEWARQATHYGVGRYLERPAPGTCVAHLRGASTEWYYLVGLGFWMFACHFYGMLKGYR</sequence>
<organism evidence="3 4">
    <name type="scientific">Lophiotrema nucula</name>
    <dbReference type="NCBI Taxonomy" id="690887"/>
    <lineage>
        <taxon>Eukaryota</taxon>
        <taxon>Fungi</taxon>
        <taxon>Dikarya</taxon>
        <taxon>Ascomycota</taxon>
        <taxon>Pezizomycotina</taxon>
        <taxon>Dothideomycetes</taxon>
        <taxon>Pleosporomycetidae</taxon>
        <taxon>Pleosporales</taxon>
        <taxon>Lophiotremataceae</taxon>
        <taxon>Lophiotrema</taxon>
    </lineage>
</organism>
<evidence type="ECO:0000256" key="1">
    <source>
        <dbReference type="SAM" id="MobiDB-lite"/>
    </source>
</evidence>
<feature type="region of interest" description="Disordered" evidence="1">
    <location>
        <begin position="182"/>
        <end position="203"/>
    </location>
</feature>
<dbReference type="EMBL" id="ML977336">
    <property type="protein sequence ID" value="KAF2110830.1"/>
    <property type="molecule type" value="Genomic_DNA"/>
</dbReference>
<keyword evidence="4" id="KW-1185">Reference proteome</keyword>
<proteinExistence type="predicted"/>
<evidence type="ECO:0000313" key="4">
    <source>
        <dbReference type="Proteomes" id="UP000799770"/>
    </source>
</evidence>
<dbReference type="Proteomes" id="UP000799770">
    <property type="component" value="Unassembled WGS sequence"/>
</dbReference>
<reference evidence="3" key="1">
    <citation type="journal article" date="2020" name="Stud. Mycol.">
        <title>101 Dothideomycetes genomes: a test case for predicting lifestyles and emergence of pathogens.</title>
        <authorList>
            <person name="Haridas S."/>
            <person name="Albert R."/>
            <person name="Binder M."/>
            <person name="Bloem J."/>
            <person name="Labutti K."/>
            <person name="Salamov A."/>
            <person name="Andreopoulos B."/>
            <person name="Baker S."/>
            <person name="Barry K."/>
            <person name="Bills G."/>
            <person name="Bluhm B."/>
            <person name="Cannon C."/>
            <person name="Castanera R."/>
            <person name="Culley D."/>
            <person name="Daum C."/>
            <person name="Ezra D."/>
            <person name="Gonzalez J."/>
            <person name="Henrissat B."/>
            <person name="Kuo A."/>
            <person name="Liang C."/>
            <person name="Lipzen A."/>
            <person name="Lutzoni F."/>
            <person name="Magnuson J."/>
            <person name="Mondo S."/>
            <person name="Nolan M."/>
            <person name="Ohm R."/>
            <person name="Pangilinan J."/>
            <person name="Park H.-J."/>
            <person name="Ramirez L."/>
            <person name="Alfaro M."/>
            <person name="Sun H."/>
            <person name="Tritt A."/>
            <person name="Yoshinaga Y."/>
            <person name="Zwiers L.-H."/>
            <person name="Turgeon B."/>
            <person name="Goodwin S."/>
            <person name="Spatafora J."/>
            <person name="Crous P."/>
            <person name="Grigoriev I."/>
        </authorList>
    </citation>
    <scope>NUCLEOTIDE SEQUENCE</scope>
    <source>
        <strain evidence="3">CBS 627.86</strain>
    </source>
</reference>
<feature type="transmembrane region" description="Helical" evidence="2">
    <location>
        <begin position="591"/>
        <end position="610"/>
    </location>
</feature>
<dbReference type="AlphaFoldDB" id="A0A6A5YUV8"/>
<dbReference type="OrthoDB" id="3340520at2759"/>
<dbReference type="Pfam" id="PF07103">
    <property type="entry name" value="DUF1365"/>
    <property type="match status" value="1"/>
</dbReference>